<gene>
    <name evidence="3" type="primary">thiD_2</name>
    <name evidence="3" type="ORF">GCM10022279_03000</name>
</gene>
<accession>A0ABP7QKV4</accession>
<dbReference type="InterPro" id="IPR013749">
    <property type="entry name" value="PM/HMP-P_kinase-1"/>
</dbReference>
<dbReference type="EMBL" id="BAABBP010000002">
    <property type="protein sequence ID" value="GAA3982880.1"/>
    <property type="molecule type" value="Genomic_DNA"/>
</dbReference>
<keyword evidence="3" id="KW-0808">Transferase</keyword>
<organism evidence="3 4">
    <name type="scientific">Comamonas faecalis</name>
    <dbReference type="NCBI Taxonomy" id="1387849"/>
    <lineage>
        <taxon>Bacteria</taxon>
        <taxon>Pseudomonadati</taxon>
        <taxon>Pseudomonadota</taxon>
        <taxon>Betaproteobacteria</taxon>
        <taxon>Burkholderiales</taxon>
        <taxon>Comamonadaceae</taxon>
        <taxon>Comamonas</taxon>
    </lineage>
</organism>
<dbReference type="Pfam" id="PF08543">
    <property type="entry name" value="Phos_pyr_kin"/>
    <property type="match status" value="1"/>
</dbReference>
<dbReference type="Proteomes" id="UP001501627">
    <property type="component" value="Unassembled WGS sequence"/>
</dbReference>
<proteinExistence type="predicted"/>
<evidence type="ECO:0000256" key="1">
    <source>
        <dbReference type="SAM" id="MobiDB-lite"/>
    </source>
</evidence>
<reference evidence="4" key="1">
    <citation type="journal article" date="2019" name="Int. J. Syst. Evol. Microbiol.">
        <title>The Global Catalogue of Microorganisms (GCM) 10K type strain sequencing project: providing services to taxonomists for standard genome sequencing and annotation.</title>
        <authorList>
            <consortium name="The Broad Institute Genomics Platform"/>
            <consortium name="The Broad Institute Genome Sequencing Center for Infectious Disease"/>
            <person name="Wu L."/>
            <person name="Ma J."/>
        </authorList>
    </citation>
    <scope>NUCLEOTIDE SEQUENCE [LARGE SCALE GENOMIC DNA]</scope>
    <source>
        <strain evidence="4">JCM 17561</strain>
    </source>
</reference>
<name>A0ABP7QKV4_9BURK</name>
<dbReference type="InterPro" id="IPR029056">
    <property type="entry name" value="Ribokinase-like"/>
</dbReference>
<dbReference type="PANTHER" id="PTHR20858:SF17">
    <property type="entry name" value="HYDROXYMETHYLPYRIMIDINE_PHOSPHOMETHYLPYRIMIDINE KINASE THI20-RELATED"/>
    <property type="match status" value="1"/>
</dbReference>
<keyword evidence="4" id="KW-1185">Reference proteome</keyword>
<dbReference type="RefSeq" id="WP_103043653.1">
    <property type="nucleotide sequence ID" value="NZ_BAABBP010000002.1"/>
</dbReference>
<feature type="region of interest" description="Disordered" evidence="1">
    <location>
        <begin position="278"/>
        <end position="304"/>
    </location>
</feature>
<comment type="caution">
    <text evidence="3">The sequence shown here is derived from an EMBL/GenBank/DDBJ whole genome shotgun (WGS) entry which is preliminary data.</text>
</comment>
<dbReference type="SUPFAM" id="SSF53613">
    <property type="entry name" value="Ribokinase-like"/>
    <property type="match status" value="1"/>
</dbReference>
<keyword evidence="3" id="KW-0418">Kinase</keyword>
<dbReference type="GO" id="GO:0016301">
    <property type="term" value="F:kinase activity"/>
    <property type="evidence" value="ECO:0007669"/>
    <property type="project" value="UniProtKB-KW"/>
</dbReference>
<dbReference type="Gene3D" id="3.40.1190.20">
    <property type="match status" value="1"/>
</dbReference>
<protein>
    <submittedName>
        <fullName evidence="3">Bifunctional hydroxymethylpyrimidine kinase/phosphomethylpyrimidine kinase</fullName>
    </submittedName>
</protein>
<evidence type="ECO:0000259" key="2">
    <source>
        <dbReference type="Pfam" id="PF08543"/>
    </source>
</evidence>
<sequence length="304" mass="31401">MNLPPSETPLAAPGGLQPACVLSFNANDPCGAGGLAADITTIATIGGYPAPVATGILVRDSSAVLAHHALSAELVAEQAAAVLEDLPVRAIKLGFAANTDNLAAVAAIASDYDSLPLIVHMPDLPWCTSEEIDDYHDAMSELVLPLASVLVGNHSTLWRWLLPQHDSARSPSARDLAAAAQQHGTPYVLVTGMPQPDAVLDNQLASAETVIASHKVARLPGRFIGCGDTLSAALCALLASGCSLEQAVPEALAYLDASLGAALHLGMGHAIPDRMYWAEPGDDAPDDDTSSSASLDLTRDDTTH</sequence>
<feature type="domain" description="Pyridoxamine kinase/Phosphomethylpyrimidine kinase" evidence="2">
    <location>
        <begin position="28"/>
        <end position="270"/>
    </location>
</feature>
<dbReference type="PANTHER" id="PTHR20858">
    <property type="entry name" value="PHOSPHOMETHYLPYRIMIDINE KINASE"/>
    <property type="match status" value="1"/>
</dbReference>
<evidence type="ECO:0000313" key="4">
    <source>
        <dbReference type="Proteomes" id="UP001501627"/>
    </source>
</evidence>
<evidence type="ECO:0000313" key="3">
    <source>
        <dbReference type="EMBL" id="GAA3982880.1"/>
    </source>
</evidence>
<feature type="compositionally biased region" description="Acidic residues" evidence="1">
    <location>
        <begin position="280"/>
        <end position="289"/>
    </location>
</feature>